<dbReference type="InterPro" id="IPR011009">
    <property type="entry name" value="Kinase-like_dom_sf"/>
</dbReference>
<dbReference type="SUPFAM" id="SSF56112">
    <property type="entry name" value="Protein kinase-like (PK-like)"/>
    <property type="match status" value="1"/>
</dbReference>
<keyword evidence="5" id="KW-0812">Transmembrane</keyword>
<dbReference type="PROSITE" id="PS00108">
    <property type="entry name" value="PROTEIN_KINASE_ST"/>
    <property type="match status" value="1"/>
</dbReference>
<keyword evidence="11" id="KW-0472">Membrane</keyword>
<dbReference type="EC" id="2.7.11.1" evidence="2"/>
<dbReference type="InterPro" id="IPR001245">
    <property type="entry name" value="Ser-Thr/Tyr_kinase_cat_dom"/>
</dbReference>
<feature type="domain" description="Protein kinase" evidence="16">
    <location>
        <begin position="375"/>
        <end position="664"/>
    </location>
</feature>
<dbReference type="GO" id="GO:0005524">
    <property type="term" value="F:ATP binding"/>
    <property type="evidence" value="ECO:0007669"/>
    <property type="project" value="UniProtKB-UniRule"/>
</dbReference>
<dbReference type="PROSITE" id="PS50011">
    <property type="entry name" value="PROTEIN_KINASE_DOM"/>
    <property type="match status" value="1"/>
</dbReference>
<organism evidence="17 18">
    <name type="scientific">Kingdonia uniflora</name>
    <dbReference type="NCBI Taxonomy" id="39325"/>
    <lineage>
        <taxon>Eukaryota</taxon>
        <taxon>Viridiplantae</taxon>
        <taxon>Streptophyta</taxon>
        <taxon>Embryophyta</taxon>
        <taxon>Tracheophyta</taxon>
        <taxon>Spermatophyta</taxon>
        <taxon>Magnoliopsida</taxon>
        <taxon>Ranunculales</taxon>
        <taxon>Circaeasteraceae</taxon>
        <taxon>Kingdonia</taxon>
    </lineage>
</organism>
<dbReference type="OrthoDB" id="61110at2759"/>
<keyword evidence="10" id="KW-1133">Transmembrane helix</keyword>
<evidence type="ECO:0000256" key="4">
    <source>
        <dbReference type="ARBA" id="ARBA00022679"/>
    </source>
</evidence>
<dbReference type="FunFam" id="1.10.510.10:FF:000569">
    <property type="entry name" value="Serine/threonine-protein kinase-like protein CCR4"/>
    <property type="match status" value="1"/>
</dbReference>
<evidence type="ECO:0000256" key="9">
    <source>
        <dbReference type="ARBA" id="ARBA00022840"/>
    </source>
</evidence>
<evidence type="ECO:0000313" key="18">
    <source>
        <dbReference type="Proteomes" id="UP000541444"/>
    </source>
</evidence>
<keyword evidence="3" id="KW-0723">Serine/threonine-protein kinase</keyword>
<evidence type="ECO:0000256" key="1">
    <source>
        <dbReference type="ARBA" id="ARBA00004167"/>
    </source>
</evidence>
<keyword evidence="4" id="KW-0808">Transferase</keyword>
<proteinExistence type="predicted"/>
<dbReference type="SUPFAM" id="SSF50985">
    <property type="entry name" value="RCC1/BLIP-II"/>
    <property type="match status" value="2"/>
</dbReference>
<dbReference type="InterPro" id="IPR009091">
    <property type="entry name" value="RCC1/BLIP-II"/>
</dbReference>
<dbReference type="GO" id="GO:0004674">
    <property type="term" value="F:protein serine/threonine kinase activity"/>
    <property type="evidence" value="ECO:0007669"/>
    <property type="project" value="UniProtKB-KW"/>
</dbReference>
<dbReference type="InterPro" id="IPR017441">
    <property type="entry name" value="Protein_kinase_ATP_BS"/>
</dbReference>
<evidence type="ECO:0000256" key="5">
    <source>
        <dbReference type="ARBA" id="ARBA00022692"/>
    </source>
</evidence>
<dbReference type="Pfam" id="PF07714">
    <property type="entry name" value="PK_Tyr_Ser-Thr"/>
    <property type="match status" value="1"/>
</dbReference>
<evidence type="ECO:0000256" key="10">
    <source>
        <dbReference type="ARBA" id="ARBA00022989"/>
    </source>
</evidence>
<dbReference type="GO" id="GO:0016020">
    <property type="term" value="C:membrane"/>
    <property type="evidence" value="ECO:0007669"/>
    <property type="project" value="UniProtKB-SubCell"/>
</dbReference>
<keyword evidence="12" id="KW-0325">Glycoprotein</keyword>
<sequence>MTQTPSPFALLFAAVISQLLPFSVVVVVTGLGSASTIAISYGSNTVCGVLAGETNQRVECYKGGRAIAVEPNISFALLSGGRDFFCGLKSDGVMFLCWDGSSFVPKRVYFNSSAGLRDLSVGDDHVCGVENVTGVAKCWYRGEDESKRGSFVAPNGVKFASITSGRGFSCGVLMDDIKSVRCWGNSSIGLDIEKQFRNVSMLSLVAGDSHVCGLNVTGYLVCNGRNDSGQLDVPKGSSGYGFEFDGLAMGVNHSCAIRSVNGTVVCWGGNAGFELEGNGVGELSFESIVAGVNITCGLTTRNLSVVCWGPGSNRTMGDLPLQKIIPGQCVQGSCSCGVRQNSRAMRRQRSGTSSKHGDRAEEFSLSQLANATNNFSLENRIGSGSFGTVYKGKLFDGREVAIKRGDISLKLKKLQDKENAFQSELAFLSRLHHKHLVGFVGFCEEKEERLLVYEFMKNGALYDHLHLKENIDKASSILNSWKVRIKIALDAARGIEYLHSYAVPPIIHRDIKSSNILLDANWTARVSDFGLSLMGPESEDEYMVTKAAGTVGYMDPEYYELNVLTVKSDVYSFGVVLLELLTGKRAILKNEDEEGPPINMAEFIAEKISVGELERILDPRVGLPDKKEMEAVELLAYMALHCVNLEGRERPSMNDIVANLERALALCDDSHGSISSISISIGSE</sequence>
<dbReference type="EMBL" id="JACGCM010001560">
    <property type="protein sequence ID" value="KAF6153642.1"/>
    <property type="molecule type" value="Genomic_DNA"/>
</dbReference>
<evidence type="ECO:0000256" key="2">
    <source>
        <dbReference type="ARBA" id="ARBA00012513"/>
    </source>
</evidence>
<keyword evidence="9 15" id="KW-0067">ATP-binding</keyword>
<dbReference type="Gene3D" id="3.30.200.20">
    <property type="entry name" value="Phosphorylase Kinase, domain 1"/>
    <property type="match status" value="1"/>
</dbReference>
<comment type="catalytic activity">
    <reaction evidence="14">
        <text>L-seryl-[protein] + ATP = O-phospho-L-seryl-[protein] + ADP + H(+)</text>
        <dbReference type="Rhea" id="RHEA:17989"/>
        <dbReference type="Rhea" id="RHEA-COMP:9863"/>
        <dbReference type="Rhea" id="RHEA-COMP:11604"/>
        <dbReference type="ChEBI" id="CHEBI:15378"/>
        <dbReference type="ChEBI" id="CHEBI:29999"/>
        <dbReference type="ChEBI" id="CHEBI:30616"/>
        <dbReference type="ChEBI" id="CHEBI:83421"/>
        <dbReference type="ChEBI" id="CHEBI:456216"/>
        <dbReference type="EC" id="2.7.11.1"/>
    </reaction>
</comment>
<dbReference type="InterPro" id="IPR000719">
    <property type="entry name" value="Prot_kinase_dom"/>
</dbReference>
<keyword evidence="7 15" id="KW-0547">Nucleotide-binding</keyword>
<evidence type="ECO:0000256" key="8">
    <source>
        <dbReference type="ARBA" id="ARBA00022777"/>
    </source>
</evidence>
<gene>
    <name evidence="17" type="ORF">GIB67_027509</name>
</gene>
<evidence type="ECO:0000256" key="11">
    <source>
        <dbReference type="ARBA" id="ARBA00023136"/>
    </source>
</evidence>
<reference evidence="17 18" key="1">
    <citation type="journal article" date="2020" name="IScience">
        <title>Genome Sequencing of the Endangered Kingdonia uniflora (Circaeasteraceae, Ranunculales) Reveals Potential Mechanisms of Evolutionary Specialization.</title>
        <authorList>
            <person name="Sun Y."/>
            <person name="Deng T."/>
            <person name="Zhang A."/>
            <person name="Moore M.J."/>
            <person name="Landis J.B."/>
            <person name="Lin N."/>
            <person name="Zhang H."/>
            <person name="Zhang X."/>
            <person name="Huang J."/>
            <person name="Zhang X."/>
            <person name="Sun H."/>
            <person name="Wang H."/>
        </authorList>
    </citation>
    <scope>NUCLEOTIDE SEQUENCE [LARGE SCALE GENOMIC DNA]</scope>
    <source>
        <strain evidence="17">TB1705</strain>
        <tissue evidence="17">Leaf</tissue>
    </source>
</reference>
<name>A0A7J7MFP9_9MAGN</name>
<evidence type="ECO:0000256" key="14">
    <source>
        <dbReference type="ARBA" id="ARBA00048679"/>
    </source>
</evidence>
<dbReference type="PANTHER" id="PTHR46146">
    <property type="entry name" value="SERINE/THREONINE-PROTEIN KINASE-LIKE PROTEIN CCR4"/>
    <property type="match status" value="1"/>
</dbReference>
<evidence type="ECO:0000259" key="16">
    <source>
        <dbReference type="PROSITE" id="PS50011"/>
    </source>
</evidence>
<dbReference type="AlphaFoldDB" id="A0A7J7MFP9"/>
<evidence type="ECO:0000256" key="6">
    <source>
        <dbReference type="ARBA" id="ARBA00022729"/>
    </source>
</evidence>
<evidence type="ECO:0000313" key="17">
    <source>
        <dbReference type="EMBL" id="KAF6153642.1"/>
    </source>
</evidence>
<keyword evidence="8" id="KW-0418">Kinase</keyword>
<comment type="caution">
    <text evidence="17">The sequence shown here is derived from an EMBL/GenBank/DDBJ whole genome shotgun (WGS) entry which is preliminary data.</text>
</comment>
<dbReference type="PANTHER" id="PTHR46146:SF3">
    <property type="entry name" value="SERINE_THREONINE-PROTEIN KINASE-LIKE PROTEIN CCR3-RELATED"/>
    <property type="match status" value="1"/>
</dbReference>
<dbReference type="Gene3D" id="1.10.510.10">
    <property type="entry name" value="Transferase(Phosphotransferase) domain 1"/>
    <property type="match status" value="1"/>
</dbReference>
<dbReference type="InterPro" id="IPR008271">
    <property type="entry name" value="Ser/Thr_kinase_AS"/>
</dbReference>
<feature type="binding site" evidence="15">
    <location>
        <position position="403"/>
    </location>
    <ligand>
        <name>ATP</name>
        <dbReference type="ChEBI" id="CHEBI:30616"/>
    </ligand>
</feature>
<evidence type="ECO:0000256" key="15">
    <source>
        <dbReference type="PROSITE-ProRule" id="PRU10141"/>
    </source>
</evidence>
<evidence type="ECO:0000256" key="7">
    <source>
        <dbReference type="ARBA" id="ARBA00022741"/>
    </source>
</evidence>
<dbReference type="PROSITE" id="PS00107">
    <property type="entry name" value="PROTEIN_KINASE_ATP"/>
    <property type="match status" value="1"/>
</dbReference>
<dbReference type="Gene3D" id="2.130.10.30">
    <property type="entry name" value="Regulator of chromosome condensation 1/beta-lactamase-inhibitor protein II"/>
    <property type="match status" value="2"/>
</dbReference>
<comment type="subcellular location">
    <subcellularLocation>
        <location evidence="1">Membrane</location>
        <topology evidence="1">Single-pass membrane protein</topology>
    </subcellularLocation>
</comment>
<comment type="catalytic activity">
    <reaction evidence="13">
        <text>L-threonyl-[protein] + ATP = O-phospho-L-threonyl-[protein] + ADP + H(+)</text>
        <dbReference type="Rhea" id="RHEA:46608"/>
        <dbReference type="Rhea" id="RHEA-COMP:11060"/>
        <dbReference type="Rhea" id="RHEA-COMP:11605"/>
        <dbReference type="ChEBI" id="CHEBI:15378"/>
        <dbReference type="ChEBI" id="CHEBI:30013"/>
        <dbReference type="ChEBI" id="CHEBI:30616"/>
        <dbReference type="ChEBI" id="CHEBI:61977"/>
        <dbReference type="ChEBI" id="CHEBI:456216"/>
        <dbReference type="EC" id="2.7.11.1"/>
    </reaction>
</comment>
<evidence type="ECO:0000256" key="13">
    <source>
        <dbReference type="ARBA" id="ARBA00047899"/>
    </source>
</evidence>
<dbReference type="FunFam" id="3.30.200.20:FF:000039">
    <property type="entry name" value="receptor-like protein kinase FERONIA"/>
    <property type="match status" value="1"/>
</dbReference>
<evidence type="ECO:0000256" key="3">
    <source>
        <dbReference type="ARBA" id="ARBA00022527"/>
    </source>
</evidence>
<keyword evidence="18" id="KW-1185">Reference proteome</keyword>
<dbReference type="SMART" id="SM00220">
    <property type="entry name" value="S_TKc"/>
    <property type="match status" value="1"/>
</dbReference>
<keyword evidence="6" id="KW-0732">Signal</keyword>
<evidence type="ECO:0000256" key="12">
    <source>
        <dbReference type="ARBA" id="ARBA00023180"/>
    </source>
</evidence>
<protein>
    <recommendedName>
        <fullName evidence="2">non-specific serine/threonine protein kinase</fullName>
        <ecNumber evidence="2">2.7.11.1</ecNumber>
    </recommendedName>
</protein>
<dbReference type="Proteomes" id="UP000541444">
    <property type="component" value="Unassembled WGS sequence"/>
</dbReference>
<accession>A0A7J7MFP9</accession>
<dbReference type="CDD" id="cd14066">
    <property type="entry name" value="STKc_IRAK"/>
    <property type="match status" value="1"/>
</dbReference>
<dbReference type="Pfam" id="PF13540">
    <property type="entry name" value="RCC1_2"/>
    <property type="match status" value="1"/>
</dbReference>